<gene>
    <name evidence="1" type="ORF">GCM10022291_32660</name>
</gene>
<organism evidence="1 2">
    <name type="scientific">Postechiella marina</name>
    <dbReference type="NCBI Taxonomy" id="943941"/>
    <lineage>
        <taxon>Bacteria</taxon>
        <taxon>Pseudomonadati</taxon>
        <taxon>Bacteroidota</taxon>
        <taxon>Flavobacteriia</taxon>
        <taxon>Flavobacteriales</taxon>
        <taxon>Flavobacteriaceae</taxon>
        <taxon>Postechiella</taxon>
    </lineage>
</organism>
<dbReference type="EMBL" id="BAABCA010000007">
    <property type="protein sequence ID" value="GAA4239211.1"/>
    <property type="molecule type" value="Genomic_DNA"/>
</dbReference>
<comment type="caution">
    <text evidence="1">The sequence shown here is derived from an EMBL/GenBank/DDBJ whole genome shotgun (WGS) entry which is preliminary data.</text>
</comment>
<keyword evidence="2" id="KW-1185">Reference proteome</keyword>
<protein>
    <submittedName>
        <fullName evidence="1">Uncharacterized protein</fullName>
    </submittedName>
</protein>
<evidence type="ECO:0000313" key="2">
    <source>
        <dbReference type="Proteomes" id="UP001501496"/>
    </source>
</evidence>
<name>A0ABP8CH24_9FLAO</name>
<accession>A0ABP8CH24</accession>
<dbReference type="RefSeq" id="WP_344789429.1">
    <property type="nucleotide sequence ID" value="NZ_BAABCA010000007.1"/>
</dbReference>
<proteinExistence type="predicted"/>
<evidence type="ECO:0000313" key="1">
    <source>
        <dbReference type="EMBL" id="GAA4239211.1"/>
    </source>
</evidence>
<reference evidence="2" key="1">
    <citation type="journal article" date="2019" name="Int. J. Syst. Evol. Microbiol.">
        <title>The Global Catalogue of Microorganisms (GCM) 10K type strain sequencing project: providing services to taxonomists for standard genome sequencing and annotation.</title>
        <authorList>
            <consortium name="The Broad Institute Genomics Platform"/>
            <consortium name="The Broad Institute Genome Sequencing Center for Infectious Disease"/>
            <person name="Wu L."/>
            <person name="Ma J."/>
        </authorList>
    </citation>
    <scope>NUCLEOTIDE SEQUENCE [LARGE SCALE GENOMIC DNA]</scope>
    <source>
        <strain evidence="2">JCM 17630</strain>
    </source>
</reference>
<dbReference type="Proteomes" id="UP001501496">
    <property type="component" value="Unassembled WGS sequence"/>
</dbReference>
<sequence length="248" mass="29318">MVVIQLLPASKTQQKVTAKIYSQKFLIGTAELIIGDKSMGAVYGNFEPNELYFEKIQKHVWKFWKSNKPDYEKWYSLRFNVKLENGIFLSPQGGYTFDDIEDLKNETIRIDIAGIDCQIIEDNFLSESTKPFVEEPWSEIDIKQKIAFEDELVKELGNNKKTLFNIFKRTTKEHIQTGTEFSAFCHDQRNDDVLFEIQNSDRDYKFVLVHLTWIGKKEQQGYPKMEYFKDYNEFVTSRMIPDKIDWEI</sequence>